<accession>A0A4P7Y5Y1</accession>
<evidence type="ECO:0000256" key="1">
    <source>
        <dbReference type="SAM" id="Phobius"/>
    </source>
</evidence>
<name>A0A4P7Y5Y1_PSEVE</name>
<gene>
    <name evidence="2" type="ORF">E4167_13670</name>
</gene>
<organism evidence="2 3">
    <name type="scientific">Pseudomonas veronii</name>
    <dbReference type="NCBI Taxonomy" id="76761"/>
    <lineage>
        <taxon>Bacteria</taxon>
        <taxon>Pseudomonadati</taxon>
        <taxon>Pseudomonadota</taxon>
        <taxon>Gammaproteobacteria</taxon>
        <taxon>Pseudomonadales</taxon>
        <taxon>Pseudomonadaceae</taxon>
        <taxon>Pseudomonas</taxon>
    </lineage>
</organism>
<dbReference type="EMBL" id="CP039631">
    <property type="protein sequence ID" value="QCG66049.1"/>
    <property type="molecule type" value="Genomic_DNA"/>
</dbReference>
<sequence length="124" mass="13882">MSAQKAWGFAHVILFVAVLVVVLGYGQFSKLTDSSRVSAEEIILANQAQKKLAREKANKLAMTKQCEDDKKRSQYFKDKADKVHDGSFDYSVFGHEAGAVKKQQDEAYSKLVEEYNVLQSRSCG</sequence>
<dbReference type="AlphaFoldDB" id="A0A4P7Y5Y1"/>
<dbReference type="Proteomes" id="UP000298274">
    <property type="component" value="Chromosome"/>
</dbReference>
<dbReference type="RefSeq" id="WP_046483866.1">
    <property type="nucleotide sequence ID" value="NZ_CP039631.3"/>
</dbReference>
<keyword evidence="1" id="KW-0812">Transmembrane</keyword>
<proteinExistence type="predicted"/>
<feature type="transmembrane region" description="Helical" evidence="1">
    <location>
        <begin position="6"/>
        <end position="26"/>
    </location>
</feature>
<evidence type="ECO:0000313" key="3">
    <source>
        <dbReference type="Proteomes" id="UP000298274"/>
    </source>
</evidence>
<protein>
    <submittedName>
        <fullName evidence="2">Uncharacterized protein</fullName>
    </submittedName>
</protein>
<evidence type="ECO:0000313" key="2">
    <source>
        <dbReference type="EMBL" id="QCG66049.1"/>
    </source>
</evidence>
<keyword evidence="1" id="KW-0472">Membrane</keyword>
<keyword evidence="1" id="KW-1133">Transmembrane helix</keyword>
<reference evidence="3" key="1">
    <citation type="submission" date="2019-04" db="EMBL/GenBank/DDBJ databases">
        <title>Complete genome sequence of Pseudomonas veronii strain PVy, a versatile degrader capable of using multiple contaminants as sole carbon sources.</title>
        <authorList>
            <person name="Lopez-Echartea E."/>
            <person name="Ridl J."/>
            <person name="Pajer P."/>
            <person name="Strejcek M."/>
            <person name="Suman J."/>
            <person name="Uhlik O."/>
        </authorList>
    </citation>
    <scope>NUCLEOTIDE SEQUENCE [LARGE SCALE GENOMIC DNA]</scope>
    <source>
        <strain evidence="3">Pvy</strain>
    </source>
</reference>